<feature type="transmembrane region" description="Helical" evidence="2">
    <location>
        <begin position="1624"/>
        <end position="1641"/>
    </location>
</feature>
<evidence type="ECO:0000256" key="1">
    <source>
        <dbReference type="SAM" id="MobiDB-lite"/>
    </source>
</evidence>
<organism evidence="3 4">
    <name type="scientific">Corallococcus terminator</name>
    <dbReference type="NCBI Taxonomy" id="2316733"/>
    <lineage>
        <taxon>Bacteria</taxon>
        <taxon>Pseudomonadati</taxon>
        <taxon>Myxococcota</taxon>
        <taxon>Myxococcia</taxon>
        <taxon>Myxococcales</taxon>
        <taxon>Cystobacterineae</taxon>
        <taxon>Myxococcaceae</taxon>
        <taxon>Corallococcus</taxon>
    </lineage>
</organism>
<feature type="transmembrane region" description="Helical" evidence="2">
    <location>
        <begin position="1914"/>
        <end position="1935"/>
    </location>
</feature>
<feature type="transmembrane region" description="Helical" evidence="2">
    <location>
        <begin position="910"/>
        <end position="926"/>
    </location>
</feature>
<dbReference type="OrthoDB" id="5477512at2"/>
<feature type="compositionally biased region" description="Low complexity" evidence="1">
    <location>
        <begin position="290"/>
        <end position="301"/>
    </location>
</feature>
<keyword evidence="2" id="KW-0812">Transmembrane</keyword>
<sequence>MYCPACRQERLGSARQCVLCGTHLSARARSAIEAELAHVHFLLDEVPRWDASDVPPHVRRLLTERYERQARVLLSVLTETPAESLTPTPDAVRDEAGSSTMGEGAFAVGPVSFVAPRGPEADAAAAFAASDASVAHVAGESASAVASEAYVAHGMAVESNVVAEVASAAHAFASDAHASVDASGVAAHAVTDVTAAHALTDAAASATTDASAAVAHALTDASDAATSAAHALPNTEATPDAAGASAVHFSQMDVSASLGVATPPSGLPHVAKPGPVGAPGPNTARPPVGANARPMNAARAPTSRPLPPNPGEPFMDPPEPRSRTARIVEETSVWSRVWRPFLYESIAWFIGAFLILSGTLYFVFESWAGMTSVTRSLTVFVMTVGYSVGFSVWGGFLARRESLRKPGHIIGLIGSAVAPLGGVALGPMGFGEALQLDGVHPVLLVPLLFVWAGVAAFLARRPVEAFDAPSRPFIQVGLVGATLIMGLAPLAARIGAPAVWLNALPCLLFFLLSRKTVTPQRSGDALAFALTAPLYLTALFAIRLHLSLASAGAPVPAGTYAPFVAFLLATCLRFRTLEAERSADSLSVGTVGLQVACLAAAITGTQPALFLTAAIFTGTLVSLSKGTLARLKWLYPAYFGAYLSYASSVQLVPNAARLLLNALKTRLGYPPAEVLPFQYGALTAIPFVLAGLVLAYLVQRRGERTGDARDLGLSDVLLRATTWAAPAFALYGHLGTDARPAFFATLALGALSLGAGLLFKRFPLSAVGSVLFALLPFSGVIAFGAGPATVVAGALALGLALLVWRLEDARTQRFLGTVVGVLATCGFAIGVVSSPITTPVVGMALGSAGVLLAALRLRHEGYMAFGAFLAVAILPKLGSVHSTQAALAAMVGGALVLALLGERGGLLKRLGVPALLYAGSAVLWGLMSQQPFLGPVLLTAAATMAVASRSFPDARPFAVVLVGISLLPDLSFYSAWGLPPAVSLVLLIAASFLGSVVAAHKGRSASTVTAGILALILPLVPAEMAGPGHQTLFLLGAALAALLTTRALPPMLGLLMATIEAGCALYSAGPLALLGLATFLSVLALLDDVPAVRRIATGGASFSLVSTLAAMVVLGASTVCWNGHALARLPHATLFALMGPALLPLLWTRTLRQPFAAALVVPYGMLSIAAVTHPPAWVALLPLYPLLLMRAVEHVPSAASWLLRSREEAPRQAMSKWMQLAVSGLGVLSLLVPDVGQRTALVSALALVLLPGPRPSIRVGVASVLLMFIPEARPFATVLLLALALASHHVPDALAAFFRGPRDESLRPTAVSGALCVMLISVLTGPTPGALAASGGVLLAAAFLLSQRWLLTAAVGAFALAPLGQTSQFAVGEWRPEAGLLVAGVALVAAVLSALCQSGAVQRALTNAAARLTPGIEGTWSEPLWGGGAGVAALLVGMRLADAGPGALPLPVALVAGLTSLVLMVTRERLMMNGATALLGAVLLAAVPPLWTPAVLAGVGLVLALVGFGLEARGVAVGSALHHGGAVLALLSLGSLRDLKHPGMPLCVLFGLATAWTVVARRREREWLGWSASLFAVHAFIVHFGAVYSTGRGAEFIFPYFGAATALLATLVLSVAGPKVRGRMGRAFAGLALAEVLLGVLTVRGPDGASREAWVACGGLVILLFALVRRAAKDEDEAAAWMAQALVAIGYLCVRMLGLNASLGTADSLASLIGGAVFIGLYLFVRREGAGLKAFRRPAVAGAWWFPLAGLLTLPWGQPFVAVALLVGYAAHFAALASASKEKGPASLMSVAAFNLALFFVWLGTGTGEPQYYAIPAGLSVLALLRTFRGGLSQDAYAQLRAIAVTCIYVAGAWKPLLFNDGEAMLLCVVLCLVGVGAGIALRIRSYVYLGSGFLVTAVAANLVRFGMRDHRVGAAFLSLLGLLVVGFMVVLSAHRAALLQRYARVRELLGTWEG</sequence>
<feature type="transmembrane region" description="Helical" evidence="2">
    <location>
        <begin position="1155"/>
        <end position="1180"/>
    </location>
</feature>
<feature type="transmembrane region" description="Helical" evidence="2">
    <location>
        <begin position="790"/>
        <end position="807"/>
    </location>
</feature>
<feature type="transmembrane region" description="Helical" evidence="2">
    <location>
        <begin position="1447"/>
        <end position="1465"/>
    </location>
</feature>
<comment type="caution">
    <text evidence="3">The sequence shown here is derived from an EMBL/GenBank/DDBJ whole genome shotgun (WGS) entry which is preliminary data.</text>
</comment>
<feature type="region of interest" description="Disordered" evidence="1">
    <location>
        <begin position="260"/>
        <end position="321"/>
    </location>
</feature>
<feature type="transmembrane region" description="Helical" evidence="2">
    <location>
        <begin position="1887"/>
        <end position="1908"/>
    </location>
</feature>
<name>A0A3A8JRH7_9BACT</name>
<feature type="transmembrane region" description="Helical" evidence="2">
    <location>
        <begin position="442"/>
        <end position="460"/>
    </location>
</feature>
<dbReference type="RefSeq" id="WP_120539280.1">
    <property type="nucleotide sequence ID" value="NZ_RAVZ01000015.1"/>
</dbReference>
<feature type="transmembrane region" description="Helical" evidence="2">
    <location>
        <begin position="608"/>
        <end position="628"/>
    </location>
</feature>
<feature type="transmembrane region" description="Helical" evidence="2">
    <location>
        <begin position="1567"/>
        <end position="1591"/>
    </location>
</feature>
<feature type="transmembrane region" description="Helical" evidence="2">
    <location>
        <begin position="740"/>
        <end position="759"/>
    </location>
</feature>
<evidence type="ECO:0000313" key="3">
    <source>
        <dbReference type="EMBL" id="RKG93031.1"/>
    </source>
</evidence>
<gene>
    <name evidence="3" type="ORF">D7V88_04145</name>
</gene>
<feature type="transmembrane region" description="Helical" evidence="2">
    <location>
        <begin position="862"/>
        <end position="878"/>
    </location>
</feature>
<feature type="transmembrane region" description="Helical" evidence="2">
    <location>
        <begin position="838"/>
        <end position="855"/>
    </location>
</feature>
<feature type="transmembrane region" description="Helical" evidence="2">
    <location>
        <begin position="1306"/>
        <end position="1325"/>
    </location>
</feature>
<feature type="transmembrane region" description="Helical" evidence="2">
    <location>
        <begin position="635"/>
        <end position="656"/>
    </location>
</feature>
<feature type="transmembrane region" description="Helical" evidence="2">
    <location>
        <begin position="1098"/>
        <end position="1117"/>
    </location>
</feature>
<feature type="transmembrane region" description="Helical" evidence="2">
    <location>
        <begin position="1032"/>
        <end position="1052"/>
    </location>
</feature>
<feature type="transmembrane region" description="Helical" evidence="2">
    <location>
        <begin position="525"/>
        <end position="545"/>
    </location>
</feature>
<feature type="transmembrane region" description="Helical" evidence="2">
    <location>
        <begin position="884"/>
        <end position="901"/>
    </location>
</feature>
<feature type="transmembrane region" description="Helical" evidence="2">
    <location>
        <begin position="1380"/>
        <end position="1401"/>
    </location>
</feature>
<feature type="transmembrane region" description="Helical" evidence="2">
    <location>
        <begin position="557"/>
        <end position="574"/>
    </location>
</feature>
<feature type="transmembrane region" description="Helical" evidence="2">
    <location>
        <begin position="1653"/>
        <end position="1672"/>
    </location>
</feature>
<feature type="compositionally biased region" description="Pro residues" evidence="1">
    <location>
        <begin position="304"/>
        <end position="317"/>
    </location>
</feature>
<dbReference type="EMBL" id="RAVZ01000015">
    <property type="protein sequence ID" value="RKG93031.1"/>
    <property type="molecule type" value="Genomic_DNA"/>
</dbReference>
<feature type="transmembrane region" description="Helical" evidence="2">
    <location>
        <begin position="409"/>
        <end position="430"/>
    </location>
</feature>
<feature type="transmembrane region" description="Helical" evidence="2">
    <location>
        <begin position="1679"/>
        <end position="1697"/>
    </location>
</feature>
<reference evidence="4" key="1">
    <citation type="submission" date="2018-09" db="EMBL/GenBank/DDBJ databases">
        <authorList>
            <person name="Livingstone P.G."/>
            <person name="Whitworth D.E."/>
        </authorList>
    </citation>
    <scope>NUCLEOTIDE SEQUENCE [LARGE SCALE GENOMIC DNA]</scope>
    <source>
        <strain evidence="4">CA054A</strain>
    </source>
</reference>
<feature type="transmembrane region" description="Helical" evidence="2">
    <location>
        <begin position="1709"/>
        <end position="1725"/>
    </location>
</feature>
<protein>
    <submittedName>
        <fullName evidence="3">Uncharacterized protein</fullName>
    </submittedName>
</protein>
<proteinExistence type="predicted"/>
<feature type="transmembrane region" description="Helical" evidence="2">
    <location>
        <begin position="1542"/>
        <end position="1560"/>
    </location>
</feature>
<dbReference type="Proteomes" id="UP000268094">
    <property type="component" value="Unassembled WGS sequence"/>
</dbReference>
<feature type="compositionally biased region" description="Low complexity" evidence="1">
    <location>
        <begin position="268"/>
        <end position="281"/>
    </location>
</feature>
<evidence type="ECO:0000256" key="2">
    <source>
        <dbReference type="SAM" id="Phobius"/>
    </source>
</evidence>
<feature type="transmembrane region" description="Helical" evidence="2">
    <location>
        <begin position="814"/>
        <end position="832"/>
    </location>
</feature>
<feature type="transmembrane region" description="Helical" evidence="2">
    <location>
        <begin position="1737"/>
        <end position="1754"/>
    </location>
</feature>
<feature type="transmembrane region" description="Helical" evidence="2">
    <location>
        <begin position="1760"/>
        <end position="1779"/>
    </location>
</feature>
<evidence type="ECO:0000313" key="4">
    <source>
        <dbReference type="Proteomes" id="UP000268094"/>
    </source>
</evidence>
<feature type="transmembrane region" description="Helical" evidence="2">
    <location>
        <begin position="586"/>
        <end position="602"/>
    </location>
</feature>
<keyword evidence="2" id="KW-0472">Membrane</keyword>
<feature type="transmembrane region" description="Helical" evidence="2">
    <location>
        <begin position="676"/>
        <end position="696"/>
    </location>
</feature>
<feature type="transmembrane region" description="Helical" evidence="2">
    <location>
        <begin position="982"/>
        <end position="999"/>
    </location>
</feature>
<feature type="transmembrane region" description="Helical" evidence="2">
    <location>
        <begin position="494"/>
        <end position="513"/>
    </location>
</feature>
<feature type="transmembrane region" description="Helical" evidence="2">
    <location>
        <begin position="1129"/>
        <end position="1148"/>
    </location>
</feature>
<feature type="transmembrane region" description="Helical" evidence="2">
    <location>
        <begin position="1864"/>
        <end position="1882"/>
    </location>
</feature>
<keyword evidence="2" id="KW-1133">Transmembrane helix</keyword>
<keyword evidence="4" id="KW-1185">Reference proteome</keyword>
<feature type="transmembrane region" description="Helical" evidence="2">
    <location>
        <begin position="1597"/>
        <end position="1617"/>
    </location>
</feature>
<feature type="transmembrane region" description="Helical" evidence="2">
    <location>
        <begin position="1786"/>
        <end position="1805"/>
    </location>
</feature>
<feature type="transmembrane region" description="Helical" evidence="2">
    <location>
        <begin position="376"/>
        <end position="397"/>
    </location>
</feature>
<feature type="transmembrane region" description="Helical" evidence="2">
    <location>
        <begin position="346"/>
        <end position="364"/>
    </location>
</feature>
<accession>A0A3A8JRH7</accession>
<feature type="transmembrane region" description="Helical" evidence="2">
    <location>
        <begin position="472"/>
        <end position="488"/>
    </location>
</feature>
<feature type="transmembrane region" description="Helical" evidence="2">
    <location>
        <begin position="1064"/>
        <end position="1086"/>
    </location>
</feature>